<organism evidence="13">
    <name type="scientific">Melampsora larici-populina (strain 98AG31 / pathotype 3-4-7)</name>
    <name type="common">Poplar leaf rust fungus</name>
    <dbReference type="NCBI Taxonomy" id="747676"/>
    <lineage>
        <taxon>Eukaryota</taxon>
        <taxon>Fungi</taxon>
        <taxon>Dikarya</taxon>
        <taxon>Basidiomycota</taxon>
        <taxon>Pucciniomycotina</taxon>
        <taxon>Pucciniomycetes</taxon>
        <taxon>Pucciniales</taxon>
        <taxon>Melampsoraceae</taxon>
        <taxon>Melampsora</taxon>
    </lineage>
</organism>
<dbReference type="GO" id="GO:0008843">
    <property type="term" value="F:endochitinase activity"/>
    <property type="evidence" value="ECO:0007669"/>
    <property type="project" value="UniProtKB-EC"/>
</dbReference>
<dbReference type="PROSITE" id="PS51910">
    <property type="entry name" value="GH18_2"/>
    <property type="match status" value="1"/>
</dbReference>
<evidence type="ECO:0000256" key="1">
    <source>
        <dbReference type="ARBA" id="ARBA00000822"/>
    </source>
</evidence>
<dbReference type="GO" id="GO:0006032">
    <property type="term" value="P:chitin catabolic process"/>
    <property type="evidence" value="ECO:0007669"/>
    <property type="project" value="UniProtKB-KW"/>
</dbReference>
<dbReference type="OrthoDB" id="73875at2759"/>
<dbReference type="EMBL" id="GL883096">
    <property type="protein sequence ID" value="EGG09936.1"/>
    <property type="molecule type" value="Genomic_DNA"/>
</dbReference>
<dbReference type="SUPFAM" id="SSF51445">
    <property type="entry name" value="(Trans)glycosidases"/>
    <property type="match status" value="1"/>
</dbReference>
<dbReference type="PANTHER" id="PTHR11177">
    <property type="entry name" value="CHITINASE"/>
    <property type="match status" value="1"/>
</dbReference>
<dbReference type="GO" id="GO:0005576">
    <property type="term" value="C:extracellular region"/>
    <property type="evidence" value="ECO:0007669"/>
    <property type="project" value="TreeGrafter"/>
</dbReference>
<dbReference type="GeneID" id="18928962"/>
<evidence type="ECO:0000259" key="11">
    <source>
        <dbReference type="PROSITE" id="PS51910"/>
    </source>
</evidence>
<keyword evidence="6" id="KW-0624">Polysaccharide degradation</keyword>
<keyword evidence="3" id="KW-0146">Chitin degradation</keyword>
<evidence type="ECO:0000256" key="4">
    <source>
        <dbReference type="ARBA" id="ARBA00023277"/>
    </source>
</evidence>
<evidence type="ECO:0000256" key="9">
    <source>
        <dbReference type="SAM" id="MobiDB-lite"/>
    </source>
</evidence>
<protein>
    <submittedName>
        <fullName evidence="12">Family 18 glycoside hydrolase</fullName>
    </submittedName>
</protein>
<dbReference type="PANTHER" id="PTHR11177:SF317">
    <property type="entry name" value="CHITINASE 12-RELATED"/>
    <property type="match status" value="1"/>
</dbReference>
<dbReference type="GO" id="GO:0000272">
    <property type="term" value="P:polysaccharide catabolic process"/>
    <property type="evidence" value="ECO:0007669"/>
    <property type="project" value="UniProtKB-KW"/>
</dbReference>
<evidence type="ECO:0000313" key="13">
    <source>
        <dbReference type="Proteomes" id="UP000001072"/>
    </source>
</evidence>
<name>F4RCR7_MELLP</name>
<accession>F4RCR7</accession>
<sequence>MDIRLSFLIISLASLSFSHGTDVTFLESSSSSSTSDSLAAFTVSVTDSDANGDTSVDESTGANHANGTHNSTSSHEPTRHNSTFVDGKDTGRKVSAYYPSYNAEFGPLSEVNYELYDELIFFTATTNSNFTIGLGGIEETQWDALANDFVHRCKNASVTPTLAIGGWTGSLYFSDLVATAENRTTFANSLVEFAKKYEFDGVDLDWEWPSLQGIGCNAVRDDDIENLGLFLEELRKIWPQMRLTLASSVAGVRDSTFAAVSAERVASLVKNLDNLHMMAYDVFGGWSSTTGPLAPLSDQCAESADQLSVQRAYETYIRQGFSKEQLVVGIPTYARSFGLESPTLVPKTVGNYTTYYYQNFTSVQTGGAADDKPGVDVCGQATGWGGTWMVKELIENGFLSESEKEGLNGFTLYQDECSGVPFLASNTTLISFDDTQSSVKKAKWARESGLGGIYFFDAIAGLDRTVKHSREEFLKN</sequence>
<keyword evidence="2 7" id="KW-0378">Hydrolase</keyword>
<dbReference type="InterPro" id="IPR017853">
    <property type="entry name" value="GH"/>
</dbReference>
<dbReference type="eggNOG" id="KOG2806">
    <property type="taxonomic scope" value="Eukaryota"/>
</dbReference>
<dbReference type="InterPro" id="IPR050314">
    <property type="entry name" value="Glycosyl_Hydrlase_18"/>
</dbReference>
<reference evidence="13" key="1">
    <citation type="journal article" date="2011" name="Proc. Natl. Acad. Sci. U.S.A.">
        <title>Obligate biotrophy features unraveled by the genomic analysis of rust fungi.</title>
        <authorList>
            <person name="Duplessis S."/>
            <person name="Cuomo C.A."/>
            <person name="Lin Y.-C."/>
            <person name="Aerts A."/>
            <person name="Tisserant E."/>
            <person name="Veneault-Fourrey C."/>
            <person name="Joly D.L."/>
            <person name="Hacquard S."/>
            <person name="Amselem J."/>
            <person name="Cantarel B.L."/>
            <person name="Chiu R."/>
            <person name="Coutinho P.M."/>
            <person name="Feau N."/>
            <person name="Field M."/>
            <person name="Frey P."/>
            <person name="Gelhaye E."/>
            <person name="Goldberg J."/>
            <person name="Grabherr M.G."/>
            <person name="Kodira C.D."/>
            <person name="Kohler A."/>
            <person name="Kuees U."/>
            <person name="Lindquist E.A."/>
            <person name="Lucas S.M."/>
            <person name="Mago R."/>
            <person name="Mauceli E."/>
            <person name="Morin E."/>
            <person name="Murat C."/>
            <person name="Pangilinan J.L."/>
            <person name="Park R."/>
            <person name="Pearson M."/>
            <person name="Quesneville H."/>
            <person name="Rouhier N."/>
            <person name="Sakthikumar S."/>
            <person name="Salamov A.A."/>
            <person name="Schmutz J."/>
            <person name="Selles B."/>
            <person name="Shapiro H."/>
            <person name="Tanguay P."/>
            <person name="Tuskan G.A."/>
            <person name="Henrissat B."/>
            <person name="Van de Peer Y."/>
            <person name="Rouze P."/>
            <person name="Ellis J.G."/>
            <person name="Dodds P.N."/>
            <person name="Schein J.E."/>
            <person name="Zhong S."/>
            <person name="Hamelin R.C."/>
            <person name="Grigoriev I.V."/>
            <person name="Szabo L.J."/>
            <person name="Martin F."/>
        </authorList>
    </citation>
    <scope>NUCLEOTIDE SEQUENCE [LARGE SCALE GENOMIC DNA]</scope>
    <source>
        <strain evidence="13">98AG31 / pathotype 3-4-7</strain>
    </source>
</reference>
<keyword evidence="10" id="KW-0732">Signal</keyword>
<feature type="chain" id="PRO_5003315038" evidence="10">
    <location>
        <begin position="21"/>
        <end position="476"/>
    </location>
</feature>
<dbReference type="InterPro" id="IPR029070">
    <property type="entry name" value="Chitinase_insertion_sf"/>
</dbReference>
<dbReference type="STRING" id="747676.F4RCR7"/>
<evidence type="ECO:0000256" key="3">
    <source>
        <dbReference type="ARBA" id="ARBA00023024"/>
    </source>
</evidence>
<feature type="signal peptide" evidence="10">
    <location>
        <begin position="1"/>
        <end position="20"/>
    </location>
</feature>
<dbReference type="PROSITE" id="PS01095">
    <property type="entry name" value="GH18_1"/>
    <property type="match status" value="1"/>
</dbReference>
<gene>
    <name evidence="12" type="ORF">MELLADRAFT_55254</name>
</gene>
<keyword evidence="5 7" id="KW-0326">Glycosidase</keyword>
<comment type="similarity">
    <text evidence="8">Belongs to the glycosyl hydrolase 18 family.</text>
</comment>
<evidence type="ECO:0000256" key="6">
    <source>
        <dbReference type="ARBA" id="ARBA00023326"/>
    </source>
</evidence>
<comment type="catalytic activity">
    <reaction evidence="1">
        <text>Random endo-hydrolysis of N-acetyl-beta-D-glucosaminide (1-&gt;4)-beta-linkages in chitin and chitodextrins.</text>
        <dbReference type="EC" id="3.2.1.14"/>
    </reaction>
</comment>
<evidence type="ECO:0000256" key="10">
    <source>
        <dbReference type="SAM" id="SignalP"/>
    </source>
</evidence>
<dbReference type="Gene3D" id="3.20.20.80">
    <property type="entry name" value="Glycosidases"/>
    <property type="match status" value="1"/>
</dbReference>
<dbReference type="InterPro" id="IPR001223">
    <property type="entry name" value="Glyco_hydro18_cat"/>
</dbReference>
<dbReference type="InterPro" id="IPR001579">
    <property type="entry name" value="Glyco_hydro_18_chit_AS"/>
</dbReference>
<feature type="compositionally biased region" description="Polar residues" evidence="9">
    <location>
        <begin position="50"/>
        <end position="84"/>
    </location>
</feature>
<evidence type="ECO:0000256" key="8">
    <source>
        <dbReference type="RuleBase" id="RU004453"/>
    </source>
</evidence>
<dbReference type="KEGG" id="mlr:MELLADRAFT_55254"/>
<keyword evidence="4" id="KW-0119">Carbohydrate metabolism</keyword>
<dbReference type="RefSeq" id="XP_007406990.1">
    <property type="nucleotide sequence ID" value="XM_007406928.1"/>
</dbReference>
<keyword evidence="13" id="KW-1185">Reference proteome</keyword>
<dbReference type="GO" id="GO:0008061">
    <property type="term" value="F:chitin binding"/>
    <property type="evidence" value="ECO:0007669"/>
    <property type="project" value="InterPro"/>
</dbReference>
<dbReference type="Proteomes" id="UP000001072">
    <property type="component" value="Unassembled WGS sequence"/>
</dbReference>
<dbReference type="Pfam" id="PF00704">
    <property type="entry name" value="Glyco_hydro_18"/>
    <property type="match status" value="1"/>
</dbReference>
<feature type="domain" description="GH18" evidence="11">
    <location>
        <begin position="92"/>
        <end position="473"/>
    </location>
</feature>
<feature type="region of interest" description="Disordered" evidence="9">
    <location>
        <begin position="50"/>
        <end position="87"/>
    </location>
</feature>
<evidence type="ECO:0000313" key="12">
    <source>
        <dbReference type="EMBL" id="EGG09936.1"/>
    </source>
</evidence>
<dbReference type="InterPro" id="IPR011583">
    <property type="entry name" value="Chitinase_II/V-like_cat"/>
</dbReference>
<proteinExistence type="inferred from homology"/>
<dbReference type="VEuPathDB" id="FungiDB:MELLADRAFT_55254"/>
<evidence type="ECO:0000256" key="5">
    <source>
        <dbReference type="ARBA" id="ARBA00023295"/>
    </source>
</evidence>
<dbReference type="AlphaFoldDB" id="F4RCR7"/>
<evidence type="ECO:0000256" key="2">
    <source>
        <dbReference type="ARBA" id="ARBA00022801"/>
    </source>
</evidence>
<dbReference type="HOGENOM" id="CLU_002833_6_3_1"/>
<dbReference type="Gene3D" id="3.10.50.10">
    <property type="match status" value="1"/>
</dbReference>
<evidence type="ECO:0000256" key="7">
    <source>
        <dbReference type="RuleBase" id="RU000489"/>
    </source>
</evidence>
<dbReference type="InParanoid" id="F4RCR7"/>
<dbReference type="SMART" id="SM00636">
    <property type="entry name" value="Glyco_18"/>
    <property type="match status" value="1"/>
</dbReference>